<evidence type="ECO:0000256" key="1">
    <source>
        <dbReference type="SAM" id="MobiDB-lite"/>
    </source>
</evidence>
<name>A0AA40GFD7_9HYME</name>
<feature type="compositionally biased region" description="Basic and acidic residues" evidence="1">
    <location>
        <begin position="39"/>
        <end position="56"/>
    </location>
</feature>
<accession>A0AA40GFD7</accession>
<dbReference type="AlphaFoldDB" id="A0AA40GFD7"/>
<gene>
    <name evidence="2" type="ORF">K0M31_001382</name>
</gene>
<evidence type="ECO:0000313" key="2">
    <source>
        <dbReference type="EMBL" id="KAK1136846.1"/>
    </source>
</evidence>
<reference evidence="2" key="1">
    <citation type="submission" date="2021-10" db="EMBL/GenBank/DDBJ databases">
        <title>Melipona bicolor Genome sequencing and assembly.</title>
        <authorList>
            <person name="Araujo N.S."/>
            <person name="Arias M.C."/>
        </authorList>
    </citation>
    <scope>NUCLEOTIDE SEQUENCE</scope>
    <source>
        <strain evidence="2">USP_2M_L1-L4_2017</strain>
        <tissue evidence="2">Whole body</tissue>
    </source>
</reference>
<feature type="compositionally biased region" description="Acidic residues" evidence="1">
    <location>
        <begin position="57"/>
        <end position="86"/>
    </location>
</feature>
<keyword evidence="3" id="KW-1185">Reference proteome</keyword>
<protein>
    <submittedName>
        <fullName evidence="2">Uncharacterized protein</fullName>
    </submittedName>
</protein>
<feature type="compositionally biased region" description="Gly residues" evidence="1">
    <location>
        <begin position="93"/>
        <end position="109"/>
    </location>
</feature>
<evidence type="ECO:0000313" key="3">
    <source>
        <dbReference type="Proteomes" id="UP001177670"/>
    </source>
</evidence>
<proteinExistence type="predicted"/>
<comment type="caution">
    <text evidence="2">The sequence shown here is derived from an EMBL/GenBank/DDBJ whole genome shotgun (WGS) entry which is preliminary data.</text>
</comment>
<sequence length="184" mass="20872">MPMETARGIIQIESGKNYYWRASRGRAGSFRGRICEYEEEKRSCRSQVEVERRKEKEEEEEEEEEEVVVVEEEEEEDDEEEEEAGEERERKSGSGGDGGGVGGGSGGGNDLAITTSPYDPLQYRSMTLVSLRLTLNVITLMSISFSSSLRSSRLGAFRFFWSPHLRVEGYLTRFAFQSLNSRCP</sequence>
<feature type="region of interest" description="Disordered" evidence="1">
    <location>
        <begin position="39"/>
        <end position="113"/>
    </location>
</feature>
<dbReference type="Proteomes" id="UP001177670">
    <property type="component" value="Unassembled WGS sequence"/>
</dbReference>
<organism evidence="2 3">
    <name type="scientific">Melipona bicolor</name>
    <dbReference type="NCBI Taxonomy" id="60889"/>
    <lineage>
        <taxon>Eukaryota</taxon>
        <taxon>Metazoa</taxon>
        <taxon>Ecdysozoa</taxon>
        <taxon>Arthropoda</taxon>
        <taxon>Hexapoda</taxon>
        <taxon>Insecta</taxon>
        <taxon>Pterygota</taxon>
        <taxon>Neoptera</taxon>
        <taxon>Endopterygota</taxon>
        <taxon>Hymenoptera</taxon>
        <taxon>Apocrita</taxon>
        <taxon>Aculeata</taxon>
        <taxon>Apoidea</taxon>
        <taxon>Anthophila</taxon>
        <taxon>Apidae</taxon>
        <taxon>Melipona</taxon>
    </lineage>
</organism>
<dbReference type="EMBL" id="JAHYIQ010000001">
    <property type="protein sequence ID" value="KAK1136846.1"/>
    <property type="molecule type" value="Genomic_DNA"/>
</dbReference>